<sequence>APLPIDHPILNRIIIDDRIWMGPTSPLDDVVQASFAAIETMRLPMNNPIYREELQRRWDHQRDCHHKLVEYLSFTDGKPENDFLEDEQYRSKLLLEINKGNDVIMEMVKRLQLLEKTIILCQSNK</sequence>
<organism evidence="1">
    <name type="scientific">Spongospora subterranea</name>
    <dbReference type="NCBI Taxonomy" id="70186"/>
    <lineage>
        <taxon>Eukaryota</taxon>
        <taxon>Sar</taxon>
        <taxon>Rhizaria</taxon>
        <taxon>Endomyxa</taxon>
        <taxon>Phytomyxea</taxon>
        <taxon>Plasmodiophorida</taxon>
        <taxon>Plasmodiophoridae</taxon>
        <taxon>Spongospora</taxon>
    </lineage>
</organism>
<reference evidence="1" key="1">
    <citation type="submission" date="2015-04" db="EMBL/GenBank/DDBJ databases">
        <title>The genome sequence of the plant pathogenic Rhizarian Plasmodiophora brassicae reveals insights in its biotrophic life cycle and the origin of chitin synthesis.</title>
        <authorList>
            <person name="Schwelm A."/>
            <person name="Fogelqvist J."/>
            <person name="Knaust A."/>
            <person name="Julke S."/>
            <person name="Lilja T."/>
            <person name="Dhandapani V."/>
            <person name="Bonilla-Rosso G."/>
            <person name="Karlsson M."/>
            <person name="Shevchenko A."/>
            <person name="Choi S.R."/>
            <person name="Kim H.G."/>
            <person name="Park J.Y."/>
            <person name="Lim Y.P."/>
            <person name="Ludwig-Muller J."/>
            <person name="Dixelius C."/>
        </authorList>
    </citation>
    <scope>NUCLEOTIDE SEQUENCE</scope>
    <source>
        <tissue evidence="1">Potato root galls</tissue>
    </source>
</reference>
<name>A0A0H5RNJ5_9EUKA</name>
<proteinExistence type="predicted"/>
<accession>A0A0H5RNJ5</accession>
<feature type="non-terminal residue" evidence="1">
    <location>
        <position position="1"/>
    </location>
</feature>
<evidence type="ECO:0000313" key="1">
    <source>
        <dbReference type="EMBL" id="CRZ10294.1"/>
    </source>
</evidence>
<dbReference type="EMBL" id="HACM01009852">
    <property type="protein sequence ID" value="CRZ10294.1"/>
    <property type="molecule type" value="Transcribed_RNA"/>
</dbReference>
<protein>
    <submittedName>
        <fullName evidence="1">Uncharacterized protein</fullName>
    </submittedName>
</protein>
<dbReference type="AlphaFoldDB" id="A0A0H5RNJ5"/>